<evidence type="ECO:0008006" key="3">
    <source>
        <dbReference type="Google" id="ProtNLM"/>
    </source>
</evidence>
<proteinExistence type="predicted"/>
<evidence type="ECO:0000313" key="1">
    <source>
        <dbReference type="EMBL" id="RCH45748.1"/>
    </source>
</evidence>
<comment type="caution">
    <text evidence="1">The sequence shown here is derived from an EMBL/GenBank/DDBJ whole genome shotgun (WGS) entry which is preliminary data.</text>
</comment>
<gene>
    <name evidence="1" type="ORF">C4886_02705</name>
</gene>
<dbReference type="Proteomes" id="UP000253208">
    <property type="component" value="Unassembled WGS sequence"/>
</dbReference>
<reference evidence="1 2" key="1">
    <citation type="submission" date="2018-02" db="EMBL/GenBank/DDBJ databases">
        <title>Complete genome sequencing of Faecalibacterium prausnitzii strains isolated from the human gut.</title>
        <authorList>
            <person name="Fitzgerald B.C."/>
            <person name="Shkoporov A.N."/>
            <person name="Ross P.R."/>
            <person name="Hill C."/>
        </authorList>
    </citation>
    <scope>NUCLEOTIDE SEQUENCE [LARGE SCALE GENOMIC DNA]</scope>
    <source>
        <strain evidence="1 2">APC942/31-1</strain>
    </source>
</reference>
<dbReference type="AlphaFoldDB" id="A0A367G5I7"/>
<evidence type="ECO:0000313" key="2">
    <source>
        <dbReference type="Proteomes" id="UP000253208"/>
    </source>
</evidence>
<name>A0A367G5I7_9FIRM</name>
<protein>
    <recommendedName>
        <fullName evidence="3">Sarcolemmal membrane-associated protein</fullName>
    </recommendedName>
</protein>
<organism evidence="1 2">
    <name type="scientific">Blautia obeum</name>
    <dbReference type="NCBI Taxonomy" id="40520"/>
    <lineage>
        <taxon>Bacteria</taxon>
        <taxon>Bacillati</taxon>
        <taxon>Bacillota</taxon>
        <taxon>Clostridia</taxon>
        <taxon>Lachnospirales</taxon>
        <taxon>Lachnospiraceae</taxon>
        <taxon>Blautia</taxon>
    </lineage>
</organism>
<dbReference type="RefSeq" id="WP_114001629.1">
    <property type="nucleotide sequence ID" value="NZ_PSQG01000003.1"/>
</dbReference>
<dbReference type="EMBL" id="PSQG01000003">
    <property type="protein sequence ID" value="RCH45748.1"/>
    <property type="molecule type" value="Genomic_DNA"/>
</dbReference>
<sequence>MEEKYNLVTQELLLAGYTEEHYPDYVRLPGGVFGKSPLENIYGGFEYTQDFLSRKAFRTGCGLYVQASNCISDMDYMGVSWCYENDNVLIHCPYMKNSCEQNDPLLMEMMCDFHLCACHITGDYKYANSVEYLEELAAEEEKAAYQEFEHSHKGRICRNHMHYCREQKTWEFSYDPLVCVHSCHSEGYCPVRGRDLTREKGNVFYDVRVSTIRKDGTLFDGEKQVLIIRGRKLLKKQISMDICKAIVSLGAEHIYQKEWQNTYSVRALADPNLMIEILNVRALKRNKRDDNHELLDRIEGTRIVYETDQEKEIKRQKQERKKIKLVNLQRKLVTHGFEGLQDSEKRLLQKKLNAEQLEELNLQHREYVQRKHENQYQQMTLFAAENEGEDGNE</sequence>
<accession>A0A367G5I7</accession>